<comment type="caution">
    <text evidence="2">The sequence shown here is derived from an EMBL/GenBank/DDBJ whole genome shotgun (WGS) entry which is preliminary data.</text>
</comment>
<evidence type="ECO:0000256" key="1">
    <source>
        <dbReference type="SAM" id="MobiDB-lite"/>
    </source>
</evidence>
<evidence type="ECO:0000313" key="3">
    <source>
        <dbReference type="Proteomes" id="UP000585474"/>
    </source>
</evidence>
<feature type="compositionally biased region" description="Pro residues" evidence="1">
    <location>
        <begin position="50"/>
        <end position="66"/>
    </location>
</feature>
<feature type="compositionally biased region" description="Polar residues" evidence="1">
    <location>
        <begin position="1"/>
        <end position="16"/>
    </location>
</feature>
<proteinExistence type="predicted"/>
<sequence length="148" mass="16140">MSKMSPSSTFANRNLTPTHHRSPPPPSPAATEPRPSWTCLTSLQTHPRPKPPPSQPHQPNPPPPATPSAYPECRLASLTLLFNPTPSSHHSRSVQHDHQILEWSRRVREIMGWSGGQGGRGCHQRRWCCGGGNVGALVAGGCGEFFFV</sequence>
<protein>
    <submittedName>
        <fullName evidence="2">Uncharacterized protein</fullName>
    </submittedName>
</protein>
<dbReference type="EMBL" id="BJWL01000011">
    <property type="protein sequence ID" value="GFY95953.1"/>
    <property type="molecule type" value="Genomic_DNA"/>
</dbReference>
<reference evidence="2 3" key="1">
    <citation type="submission" date="2019-07" db="EMBL/GenBank/DDBJ databases">
        <title>De Novo Assembly of kiwifruit Actinidia rufa.</title>
        <authorList>
            <person name="Sugita-Konishi S."/>
            <person name="Sato K."/>
            <person name="Mori E."/>
            <person name="Abe Y."/>
            <person name="Kisaki G."/>
            <person name="Hamano K."/>
            <person name="Suezawa K."/>
            <person name="Otani M."/>
            <person name="Fukuda T."/>
            <person name="Manabe T."/>
            <person name="Gomi K."/>
            <person name="Tabuchi M."/>
            <person name="Akimitsu K."/>
            <person name="Kataoka I."/>
        </authorList>
    </citation>
    <scope>NUCLEOTIDE SEQUENCE [LARGE SCALE GENOMIC DNA]</scope>
    <source>
        <strain evidence="3">cv. Fuchu</strain>
    </source>
</reference>
<accession>A0A7J0FBH0</accession>
<evidence type="ECO:0000313" key="2">
    <source>
        <dbReference type="EMBL" id="GFY95953.1"/>
    </source>
</evidence>
<name>A0A7J0FBH0_9ERIC</name>
<organism evidence="2 3">
    <name type="scientific">Actinidia rufa</name>
    <dbReference type="NCBI Taxonomy" id="165716"/>
    <lineage>
        <taxon>Eukaryota</taxon>
        <taxon>Viridiplantae</taxon>
        <taxon>Streptophyta</taxon>
        <taxon>Embryophyta</taxon>
        <taxon>Tracheophyta</taxon>
        <taxon>Spermatophyta</taxon>
        <taxon>Magnoliopsida</taxon>
        <taxon>eudicotyledons</taxon>
        <taxon>Gunneridae</taxon>
        <taxon>Pentapetalae</taxon>
        <taxon>asterids</taxon>
        <taxon>Ericales</taxon>
        <taxon>Actinidiaceae</taxon>
        <taxon>Actinidia</taxon>
    </lineage>
</organism>
<dbReference type="AlphaFoldDB" id="A0A7J0FBH0"/>
<feature type="region of interest" description="Disordered" evidence="1">
    <location>
        <begin position="1"/>
        <end position="70"/>
    </location>
</feature>
<keyword evidence="3" id="KW-1185">Reference proteome</keyword>
<gene>
    <name evidence="2" type="ORF">Acr_11g0002590</name>
</gene>
<dbReference type="Proteomes" id="UP000585474">
    <property type="component" value="Unassembled WGS sequence"/>
</dbReference>